<feature type="compositionally biased region" description="Polar residues" evidence="1">
    <location>
        <begin position="275"/>
        <end position="294"/>
    </location>
</feature>
<dbReference type="AlphaFoldDB" id="A0A9P4S4W1"/>
<dbReference type="Proteomes" id="UP000799429">
    <property type="component" value="Unassembled WGS sequence"/>
</dbReference>
<gene>
    <name evidence="2" type="ORF">M501DRAFT_1033801</name>
</gene>
<keyword evidence="3" id="KW-1185">Reference proteome</keyword>
<sequence length="538" mass="59984">MYGNNGKLVRPAAAPNKNNLKSKSSVLSLSTGGFAPLPPSILRQLRKKNSLYLRAQLGQSEGLSHKPLGLRSSSSLQSLSSLAVRTGMIMKPLEPEHSTLAELIAAEGGLMNSEAKVFEVLPAKIQTSFYSPLERLRLADEARYQFHCLPEKIQKSQFSKEEQAKLAGAYKTESKDLGIESRNRDSRDHLHNEPRDQIRSKDPKYQTRKDCGVREAEFTFQDHIASATYSTSSLDNRYDASDFLNQFFFDRPDDSTDMSIQEQRPESHPRRSSFRRNLSLTSIPFSRTSTSSAQPVPPTPTSAQRPFPARSRAGSNALPRNATMVNSEADTKHYQDPKARRKVRTYLTSNQGFEEVVAYGFPMLEDEGPPKLTLNMGADATNFSNDVHTFLKDDSMLFLDDNEEDELSADDSSSYPEDSPVTPAVADDVFRLNRLHMSNTPSLNSQTSKRPAHIDKKQSLLSSALENREMTLRMTLTPSDLRADDDALYGWQKEPDALALEDLPPEVDDDTGGHGAFALPPKRQSGLKWFLSKVKGGH</sequence>
<evidence type="ECO:0008006" key="4">
    <source>
        <dbReference type="Google" id="ProtNLM"/>
    </source>
</evidence>
<feature type="region of interest" description="Disordered" evidence="1">
    <location>
        <begin position="1"/>
        <end position="20"/>
    </location>
</feature>
<dbReference type="OrthoDB" id="5380370at2759"/>
<dbReference type="EMBL" id="MU006104">
    <property type="protein sequence ID" value="KAF2836267.1"/>
    <property type="molecule type" value="Genomic_DNA"/>
</dbReference>
<evidence type="ECO:0000313" key="2">
    <source>
        <dbReference type="EMBL" id="KAF2836267.1"/>
    </source>
</evidence>
<proteinExistence type="predicted"/>
<name>A0A9P4S4W1_9PEZI</name>
<accession>A0A9P4S4W1</accession>
<comment type="caution">
    <text evidence="2">The sequence shown here is derived from an EMBL/GenBank/DDBJ whole genome shotgun (WGS) entry which is preliminary data.</text>
</comment>
<feature type="compositionally biased region" description="Basic and acidic residues" evidence="1">
    <location>
        <begin position="329"/>
        <end position="338"/>
    </location>
</feature>
<organism evidence="2 3">
    <name type="scientific">Patellaria atrata CBS 101060</name>
    <dbReference type="NCBI Taxonomy" id="1346257"/>
    <lineage>
        <taxon>Eukaryota</taxon>
        <taxon>Fungi</taxon>
        <taxon>Dikarya</taxon>
        <taxon>Ascomycota</taxon>
        <taxon>Pezizomycotina</taxon>
        <taxon>Dothideomycetes</taxon>
        <taxon>Dothideomycetes incertae sedis</taxon>
        <taxon>Patellariales</taxon>
        <taxon>Patellariaceae</taxon>
        <taxon>Patellaria</taxon>
    </lineage>
</organism>
<evidence type="ECO:0000313" key="3">
    <source>
        <dbReference type="Proteomes" id="UP000799429"/>
    </source>
</evidence>
<evidence type="ECO:0000256" key="1">
    <source>
        <dbReference type="SAM" id="MobiDB-lite"/>
    </source>
</evidence>
<feature type="region of interest" description="Disordered" evidence="1">
    <location>
        <begin position="252"/>
        <end position="339"/>
    </location>
</feature>
<protein>
    <recommendedName>
        <fullName evidence="4">Mucin</fullName>
    </recommendedName>
</protein>
<feature type="region of interest" description="Disordered" evidence="1">
    <location>
        <begin position="175"/>
        <end position="208"/>
    </location>
</feature>
<reference evidence="2" key="1">
    <citation type="journal article" date="2020" name="Stud. Mycol.">
        <title>101 Dothideomycetes genomes: a test case for predicting lifestyles and emergence of pathogens.</title>
        <authorList>
            <person name="Haridas S."/>
            <person name="Albert R."/>
            <person name="Binder M."/>
            <person name="Bloem J."/>
            <person name="Labutti K."/>
            <person name="Salamov A."/>
            <person name="Andreopoulos B."/>
            <person name="Baker S."/>
            <person name="Barry K."/>
            <person name="Bills G."/>
            <person name="Bluhm B."/>
            <person name="Cannon C."/>
            <person name="Castanera R."/>
            <person name="Culley D."/>
            <person name="Daum C."/>
            <person name="Ezra D."/>
            <person name="Gonzalez J."/>
            <person name="Henrissat B."/>
            <person name="Kuo A."/>
            <person name="Liang C."/>
            <person name="Lipzen A."/>
            <person name="Lutzoni F."/>
            <person name="Magnuson J."/>
            <person name="Mondo S."/>
            <person name="Nolan M."/>
            <person name="Ohm R."/>
            <person name="Pangilinan J."/>
            <person name="Park H.-J."/>
            <person name="Ramirez L."/>
            <person name="Alfaro M."/>
            <person name="Sun H."/>
            <person name="Tritt A."/>
            <person name="Yoshinaga Y."/>
            <person name="Zwiers L.-H."/>
            <person name="Turgeon B."/>
            <person name="Goodwin S."/>
            <person name="Spatafora J."/>
            <person name="Crous P."/>
            <person name="Grigoriev I."/>
        </authorList>
    </citation>
    <scope>NUCLEOTIDE SEQUENCE</scope>
    <source>
        <strain evidence="2">CBS 101060</strain>
    </source>
</reference>